<reference evidence="1" key="1">
    <citation type="submission" date="2019-08" db="EMBL/GenBank/DDBJ databases">
        <authorList>
            <person name="Kucharzyk K."/>
            <person name="Murdoch R.W."/>
            <person name="Higgins S."/>
            <person name="Loffler F."/>
        </authorList>
    </citation>
    <scope>NUCLEOTIDE SEQUENCE</scope>
</reference>
<accession>A0A645HID0</accession>
<name>A0A645HID0_9ZZZZ</name>
<gene>
    <name evidence="1" type="ORF">SDC9_185890</name>
</gene>
<dbReference type="EMBL" id="VSSQ01093547">
    <property type="protein sequence ID" value="MPN38366.1"/>
    <property type="molecule type" value="Genomic_DNA"/>
</dbReference>
<dbReference type="PROSITE" id="PS51257">
    <property type="entry name" value="PROKAR_LIPOPROTEIN"/>
    <property type="match status" value="1"/>
</dbReference>
<evidence type="ECO:0000313" key="1">
    <source>
        <dbReference type="EMBL" id="MPN38366.1"/>
    </source>
</evidence>
<proteinExistence type="predicted"/>
<comment type="caution">
    <text evidence="1">The sequence shown here is derived from an EMBL/GenBank/DDBJ whole genome shotgun (WGS) entry which is preliminary data.</text>
</comment>
<sequence>MARRRSGPSVFDIERTIDQWSVSVAITGCHAQAESRAKWSSTITSTCGYRARMACNAPARAALKLHPVGLCARGVTITARAPLLSACSSPSGRIPSLSTLTGLALNPAYRSILILLKKQGSSTTTLSPGSRWALSRRSMASIAPLVISISPAAGTAPCIHCVAQRFSSGETGASPYRRWS</sequence>
<dbReference type="AlphaFoldDB" id="A0A645HID0"/>
<protein>
    <submittedName>
        <fullName evidence="1">Uncharacterized protein</fullName>
    </submittedName>
</protein>
<organism evidence="1">
    <name type="scientific">bioreactor metagenome</name>
    <dbReference type="NCBI Taxonomy" id="1076179"/>
    <lineage>
        <taxon>unclassified sequences</taxon>
        <taxon>metagenomes</taxon>
        <taxon>ecological metagenomes</taxon>
    </lineage>
</organism>